<dbReference type="GO" id="GO:0003677">
    <property type="term" value="F:DNA binding"/>
    <property type="evidence" value="ECO:0007669"/>
    <property type="project" value="UniProtKB-KW"/>
</dbReference>
<dbReference type="SUPFAM" id="SSF52540">
    <property type="entry name" value="P-loop containing nucleoside triphosphate hydrolases"/>
    <property type="match status" value="1"/>
</dbReference>
<dbReference type="InterPro" id="IPR004589">
    <property type="entry name" value="DNA_helicase_ATP-dep_RecQ"/>
</dbReference>
<dbReference type="GO" id="GO:0043590">
    <property type="term" value="C:bacterial nucleoid"/>
    <property type="evidence" value="ECO:0007669"/>
    <property type="project" value="TreeGrafter"/>
</dbReference>
<keyword evidence="14" id="KW-0413">Isomerase</keyword>
<evidence type="ECO:0000256" key="13">
    <source>
        <dbReference type="ARBA" id="ARBA00023204"/>
    </source>
</evidence>
<keyword evidence="10" id="KW-0067">ATP-binding</keyword>
<evidence type="ECO:0000256" key="14">
    <source>
        <dbReference type="ARBA" id="ARBA00023235"/>
    </source>
</evidence>
<dbReference type="CDD" id="cd18794">
    <property type="entry name" value="SF2_C_RecQ"/>
    <property type="match status" value="1"/>
</dbReference>
<evidence type="ECO:0000256" key="3">
    <source>
        <dbReference type="ARBA" id="ARBA00005446"/>
    </source>
</evidence>
<dbReference type="Proteomes" id="UP000654670">
    <property type="component" value="Unassembled WGS sequence"/>
</dbReference>
<dbReference type="InterPro" id="IPR018982">
    <property type="entry name" value="RQC_domain"/>
</dbReference>
<dbReference type="InterPro" id="IPR032284">
    <property type="entry name" value="RecQ_Zn-bd"/>
</dbReference>
<dbReference type="InterPro" id="IPR014001">
    <property type="entry name" value="Helicase_ATP-bd"/>
</dbReference>
<keyword evidence="9" id="KW-0862">Zinc</keyword>
<protein>
    <recommendedName>
        <fullName evidence="16">DNA helicase RecQ</fullName>
        <ecNumber evidence="16">5.6.2.4</ecNumber>
    </recommendedName>
</protein>
<dbReference type="Pfam" id="PF09382">
    <property type="entry name" value="RQC"/>
    <property type="match status" value="1"/>
</dbReference>
<dbReference type="EC" id="5.6.2.4" evidence="16"/>
<evidence type="ECO:0000256" key="10">
    <source>
        <dbReference type="ARBA" id="ARBA00022840"/>
    </source>
</evidence>
<dbReference type="PANTHER" id="PTHR13710">
    <property type="entry name" value="DNA HELICASE RECQ FAMILY MEMBER"/>
    <property type="match status" value="1"/>
</dbReference>
<evidence type="ECO:0000256" key="8">
    <source>
        <dbReference type="ARBA" id="ARBA00022806"/>
    </source>
</evidence>
<keyword evidence="13" id="KW-0234">DNA repair</keyword>
<keyword evidence="4" id="KW-0479">Metal-binding</keyword>
<comment type="caution">
    <text evidence="20">The sequence shown here is derived from an EMBL/GenBank/DDBJ whole genome shotgun (WGS) entry which is preliminary data.</text>
</comment>
<feature type="domain" description="Helicase C-terminal" evidence="19">
    <location>
        <begin position="219"/>
        <end position="367"/>
    </location>
</feature>
<keyword evidence="7" id="KW-0378">Hydrolase</keyword>
<name>A0A917VZM4_9BACL</name>
<evidence type="ECO:0000256" key="6">
    <source>
        <dbReference type="ARBA" id="ARBA00022763"/>
    </source>
</evidence>
<evidence type="ECO:0000313" key="21">
    <source>
        <dbReference type="Proteomes" id="UP000654670"/>
    </source>
</evidence>
<dbReference type="GO" id="GO:0016787">
    <property type="term" value="F:hydrolase activity"/>
    <property type="evidence" value="ECO:0007669"/>
    <property type="project" value="UniProtKB-KW"/>
</dbReference>
<evidence type="ECO:0000256" key="16">
    <source>
        <dbReference type="NCBIfam" id="TIGR01389"/>
    </source>
</evidence>
<evidence type="ECO:0000256" key="5">
    <source>
        <dbReference type="ARBA" id="ARBA00022741"/>
    </source>
</evidence>
<dbReference type="PANTHER" id="PTHR13710:SF105">
    <property type="entry name" value="ATP-DEPENDENT DNA HELICASE Q1"/>
    <property type="match status" value="1"/>
</dbReference>
<comment type="cofactor">
    <cofactor evidence="2">
        <name>Zn(2+)</name>
        <dbReference type="ChEBI" id="CHEBI:29105"/>
    </cofactor>
</comment>
<keyword evidence="8 20" id="KW-0347">Helicase</keyword>
<dbReference type="GO" id="GO:0046872">
    <property type="term" value="F:metal ion binding"/>
    <property type="evidence" value="ECO:0007669"/>
    <property type="project" value="UniProtKB-KW"/>
</dbReference>
<dbReference type="AlphaFoldDB" id="A0A917VZM4"/>
<dbReference type="SMART" id="SM00487">
    <property type="entry name" value="DEXDc"/>
    <property type="match status" value="1"/>
</dbReference>
<evidence type="ECO:0000256" key="1">
    <source>
        <dbReference type="ARBA" id="ARBA00001946"/>
    </source>
</evidence>
<evidence type="ECO:0000259" key="19">
    <source>
        <dbReference type="PROSITE" id="PS51194"/>
    </source>
</evidence>
<dbReference type="EMBL" id="BMOK01000004">
    <property type="protein sequence ID" value="GGL49739.1"/>
    <property type="molecule type" value="Genomic_DNA"/>
</dbReference>
<evidence type="ECO:0000313" key="20">
    <source>
        <dbReference type="EMBL" id="GGL49739.1"/>
    </source>
</evidence>
<keyword evidence="12" id="KW-0233">DNA recombination</keyword>
<evidence type="ECO:0000256" key="7">
    <source>
        <dbReference type="ARBA" id="ARBA00022801"/>
    </source>
</evidence>
<dbReference type="FunFam" id="3.40.50.300:FF:000296">
    <property type="entry name" value="ATP-dependent DNA helicase RecQ"/>
    <property type="match status" value="1"/>
</dbReference>
<evidence type="ECO:0000256" key="12">
    <source>
        <dbReference type="ARBA" id="ARBA00023172"/>
    </source>
</evidence>
<dbReference type="InterPro" id="IPR006293">
    <property type="entry name" value="DNA_helicase_ATP-dep_RecQ_bac"/>
</dbReference>
<dbReference type="SMART" id="SM00490">
    <property type="entry name" value="HELICc"/>
    <property type="match status" value="1"/>
</dbReference>
<dbReference type="Gene3D" id="1.10.150.80">
    <property type="entry name" value="HRDC domain"/>
    <property type="match status" value="1"/>
</dbReference>
<dbReference type="SMART" id="SM00341">
    <property type="entry name" value="HRDC"/>
    <property type="match status" value="1"/>
</dbReference>
<dbReference type="Gene3D" id="1.10.10.10">
    <property type="entry name" value="Winged helix-like DNA-binding domain superfamily/Winged helix DNA-binding domain"/>
    <property type="match status" value="1"/>
</dbReference>
<dbReference type="Pfam" id="PF00270">
    <property type="entry name" value="DEAD"/>
    <property type="match status" value="1"/>
</dbReference>
<dbReference type="InterPro" id="IPR002121">
    <property type="entry name" value="HRDC_dom"/>
</dbReference>
<dbReference type="InterPro" id="IPR036390">
    <property type="entry name" value="WH_DNA-bd_sf"/>
</dbReference>
<comment type="cofactor">
    <cofactor evidence="1">
        <name>Mg(2+)</name>
        <dbReference type="ChEBI" id="CHEBI:18420"/>
    </cofactor>
</comment>
<keyword evidence="5" id="KW-0547">Nucleotide-binding</keyword>
<dbReference type="InterPro" id="IPR044876">
    <property type="entry name" value="HRDC_dom_sf"/>
</dbReference>
<dbReference type="SMART" id="SM00956">
    <property type="entry name" value="RQC"/>
    <property type="match status" value="1"/>
</dbReference>
<evidence type="ECO:0000256" key="11">
    <source>
        <dbReference type="ARBA" id="ARBA00023125"/>
    </source>
</evidence>
<dbReference type="Pfam" id="PF00570">
    <property type="entry name" value="HRDC"/>
    <property type="match status" value="1"/>
</dbReference>
<evidence type="ECO:0000256" key="4">
    <source>
        <dbReference type="ARBA" id="ARBA00022723"/>
    </source>
</evidence>
<feature type="domain" description="HRDC" evidence="17">
    <location>
        <begin position="513"/>
        <end position="593"/>
    </location>
</feature>
<dbReference type="InterPro" id="IPR036388">
    <property type="entry name" value="WH-like_DNA-bd_sf"/>
</dbReference>
<dbReference type="InterPro" id="IPR010997">
    <property type="entry name" value="HRDC-like_sf"/>
</dbReference>
<dbReference type="GO" id="GO:0043138">
    <property type="term" value="F:3'-5' DNA helicase activity"/>
    <property type="evidence" value="ECO:0007669"/>
    <property type="project" value="UniProtKB-EC"/>
</dbReference>
<dbReference type="NCBIfam" id="TIGR00614">
    <property type="entry name" value="recQ_fam"/>
    <property type="match status" value="1"/>
</dbReference>
<comment type="catalytic activity">
    <reaction evidence="15">
        <text>Couples ATP hydrolysis with the unwinding of duplex DNA by translocating in the 3'-5' direction.</text>
        <dbReference type="EC" id="5.6.2.4"/>
    </reaction>
</comment>
<dbReference type="SUPFAM" id="SSF47819">
    <property type="entry name" value="HRDC-like"/>
    <property type="match status" value="1"/>
</dbReference>
<dbReference type="GO" id="GO:0005524">
    <property type="term" value="F:ATP binding"/>
    <property type="evidence" value="ECO:0007669"/>
    <property type="project" value="UniProtKB-KW"/>
</dbReference>
<keyword evidence="11" id="KW-0238">DNA-binding</keyword>
<comment type="similarity">
    <text evidence="3">Belongs to the helicase family. RecQ subfamily.</text>
</comment>
<reference evidence="20" key="1">
    <citation type="journal article" date="2014" name="Int. J. Syst. Evol. Microbiol.">
        <title>Complete genome sequence of Corynebacterium casei LMG S-19264T (=DSM 44701T), isolated from a smear-ripened cheese.</title>
        <authorList>
            <consortium name="US DOE Joint Genome Institute (JGI-PGF)"/>
            <person name="Walter F."/>
            <person name="Albersmeier A."/>
            <person name="Kalinowski J."/>
            <person name="Ruckert C."/>
        </authorList>
    </citation>
    <scope>NUCLEOTIDE SEQUENCE</scope>
    <source>
        <strain evidence="20">JCM 15325</strain>
    </source>
</reference>
<dbReference type="InterPro" id="IPR011545">
    <property type="entry name" value="DEAD/DEAH_box_helicase_dom"/>
</dbReference>
<dbReference type="GO" id="GO:0006310">
    <property type="term" value="P:DNA recombination"/>
    <property type="evidence" value="ECO:0007669"/>
    <property type="project" value="UniProtKB-UniRule"/>
</dbReference>
<dbReference type="Gene3D" id="3.40.50.300">
    <property type="entry name" value="P-loop containing nucleotide triphosphate hydrolases"/>
    <property type="match status" value="2"/>
</dbReference>
<dbReference type="PROSITE" id="PS50967">
    <property type="entry name" value="HRDC"/>
    <property type="match status" value="1"/>
</dbReference>
<dbReference type="NCBIfam" id="TIGR01389">
    <property type="entry name" value="recQ"/>
    <property type="match status" value="1"/>
</dbReference>
<dbReference type="PROSITE" id="PS51194">
    <property type="entry name" value="HELICASE_CTER"/>
    <property type="match status" value="1"/>
</dbReference>
<dbReference type="InterPro" id="IPR027417">
    <property type="entry name" value="P-loop_NTPase"/>
</dbReference>
<dbReference type="GO" id="GO:0006260">
    <property type="term" value="P:DNA replication"/>
    <property type="evidence" value="ECO:0007669"/>
    <property type="project" value="InterPro"/>
</dbReference>
<accession>A0A917VZM4</accession>
<keyword evidence="6" id="KW-0227">DNA damage</keyword>
<dbReference type="RefSeq" id="WP_188802214.1">
    <property type="nucleotide sequence ID" value="NZ_BMOK01000004.1"/>
</dbReference>
<dbReference type="GO" id="GO:0006281">
    <property type="term" value="P:DNA repair"/>
    <property type="evidence" value="ECO:0007669"/>
    <property type="project" value="UniProtKB-KW"/>
</dbReference>
<dbReference type="PROSITE" id="PS51192">
    <property type="entry name" value="HELICASE_ATP_BIND_1"/>
    <property type="match status" value="1"/>
</dbReference>
<dbReference type="Pfam" id="PF16124">
    <property type="entry name" value="RecQ_Zn_bind"/>
    <property type="match status" value="1"/>
</dbReference>
<gene>
    <name evidence="20" type="ORF">GCM10007968_12350</name>
</gene>
<sequence>MQDAAHRVLKQYFGYDEFRKGQGEIISCLLSGKDTVGIMPTGGGKSLCYQIPSLLLPGTTLVISPLISLMKDQVDALANAGIPATFINSSLSFSDGKKRLIQAAGGRYKLVYVAPERLEVPDFLQALERMDVSLVAVDEAHCISQWGHDFRPSYRLIADMIARFPRKPAVAALTATATPRVTDDICRLLHIPQTSVVVTGFARDNLKFQVIRGQNSDTYLNDYLKKNRDQPGIIYAATRKEVDRLCDRLRKDGFAAGKYHAGLSESERADSQERFLYDDLSVLVATNAFGMGINKSNVRYVIHYNMPRNIEAYYQEAGRAGRDGEKSDCILLFSPQDIRLQKFFIEQSEMDDTLKNEEYHKLEQMIGYCHTESCLQAYILRYFGEQNPEPCRHCGNCLDTREKADVTEAAQKVLSCVRRLRERYGKTMVAKVLAGAADQKIIQFKLDSLPTYGIMKDQTQRRIGEFIDFLTAEQYLAQQGGAYPTLMLTARSVPVLKGEARVLKKGAVRAAQLEVHNELFERLKKVRKELAQKEYVPPYIIFSDQSLREMSAVLPSEDREFLMIKGVGQQKLEKYGRAFMETIAEYEAEQMAEKGGKEALSPRDK</sequence>
<dbReference type="Pfam" id="PF00271">
    <property type="entry name" value="Helicase_C"/>
    <property type="match status" value="1"/>
</dbReference>
<dbReference type="GO" id="GO:0005737">
    <property type="term" value="C:cytoplasm"/>
    <property type="evidence" value="ECO:0007669"/>
    <property type="project" value="TreeGrafter"/>
</dbReference>
<dbReference type="GO" id="GO:0009432">
    <property type="term" value="P:SOS response"/>
    <property type="evidence" value="ECO:0007669"/>
    <property type="project" value="UniProtKB-UniRule"/>
</dbReference>
<dbReference type="FunFam" id="1.10.150.80:FF:000002">
    <property type="entry name" value="ATP-dependent DNA helicase RecQ"/>
    <property type="match status" value="1"/>
</dbReference>
<evidence type="ECO:0000256" key="2">
    <source>
        <dbReference type="ARBA" id="ARBA00001947"/>
    </source>
</evidence>
<reference evidence="20" key="2">
    <citation type="submission" date="2020-09" db="EMBL/GenBank/DDBJ databases">
        <authorList>
            <person name="Sun Q."/>
            <person name="Ohkuma M."/>
        </authorList>
    </citation>
    <scope>NUCLEOTIDE SEQUENCE</scope>
    <source>
        <strain evidence="20">JCM 15325</strain>
    </source>
</reference>
<dbReference type="GO" id="GO:0030894">
    <property type="term" value="C:replisome"/>
    <property type="evidence" value="ECO:0007669"/>
    <property type="project" value="TreeGrafter"/>
</dbReference>
<dbReference type="InterPro" id="IPR001650">
    <property type="entry name" value="Helicase_C-like"/>
</dbReference>
<feature type="domain" description="Helicase ATP-binding" evidence="18">
    <location>
        <begin position="26"/>
        <end position="195"/>
    </location>
</feature>
<organism evidence="20 21">
    <name type="scientific">Sporolactobacillus putidus</name>
    <dbReference type="NCBI Taxonomy" id="492735"/>
    <lineage>
        <taxon>Bacteria</taxon>
        <taxon>Bacillati</taxon>
        <taxon>Bacillota</taxon>
        <taxon>Bacilli</taxon>
        <taxon>Bacillales</taxon>
        <taxon>Sporolactobacillaceae</taxon>
        <taxon>Sporolactobacillus</taxon>
    </lineage>
</organism>
<dbReference type="CDD" id="cd17920">
    <property type="entry name" value="DEXHc_RecQ"/>
    <property type="match status" value="1"/>
</dbReference>
<evidence type="ECO:0000259" key="17">
    <source>
        <dbReference type="PROSITE" id="PS50967"/>
    </source>
</evidence>
<evidence type="ECO:0000256" key="15">
    <source>
        <dbReference type="ARBA" id="ARBA00034617"/>
    </source>
</evidence>
<evidence type="ECO:0000256" key="9">
    <source>
        <dbReference type="ARBA" id="ARBA00022833"/>
    </source>
</evidence>
<evidence type="ECO:0000259" key="18">
    <source>
        <dbReference type="PROSITE" id="PS51192"/>
    </source>
</evidence>
<keyword evidence="21" id="KW-1185">Reference proteome</keyword>
<dbReference type="SUPFAM" id="SSF46785">
    <property type="entry name" value="Winged helix' DNA-binding domain"/>
    <property type="match status" value="1"/>
</dbReference>
<proteinExistence type="inferred from homology"/>
<dbReference type="GO" id="GO:0009378">
    <property type="term" value="F:four-way junction helicase activity"/>
    <property type="evidence" value="ECO:0007669"/>
    <property type="project" value="TreeGrafter"/>
</dbReference>